<evidence type="ECO:0000313" key="2">
    <source>
        <dbReference type="Proteomes" id="UP000444721"/>
    </source>
</evidence>
<dbReference type="VEuPathDB" id="AmoebaDB:NfTy_058090"/>
<keyword evidence="2" id="KW-1185">Reference proteome</keyword>
<dbReference type="Proteomes" id="UP000444721">
    <property type="component" value="Unassembled WGS sequence"/>
</dbReference>
<organism evidence="1 2">
    <name type="scientific">Naegleria fowleri</name>
    <name type="common">Brain eating amoeba</name>
    <dbReference type="NCBI Taxonomy" id="5763"/>
    <lineage>
        <taxon>Eukaryota</taxon>
        <taxon>Discoba</taxon>
        <taxon>Heterolobosea</taxon>
        <taxon>Tetramitia</taxon>
        <taxon>Eutetramitia</taxon>
        <taxon>Vahlkampfiidae</taxon>
        <taxon>Naegleria</taxon>
    </lineage>
</organism>
<dbReference type="EMBL" id="VFQX01000030">
    <property type="protein sequence ID" value="KAF0978061.1"/>
    <property type="molecule type" value="Genomic_DNA"/>
</dbReference>
<dbReference type="RefSeq" id="XP_044562774.1">
    <property type="nucleotide sequence ID" value="XM_044705785.1"/>
</dbReference>
<dbReference type="AlphaFoldDB" id="A0A6A5BUH0"/>
<dbReference type="GeneID" id="68109794"/>
<comment type="caution">
    <text evidence="1">The sequence shown here is derived from an EMBL/GenBank/DDBJ whole genome shotgun (WGS) entry which is preliminary data.</text>
</comment>
<sequence>MPSPVRHDENGKKKLEHGKSVEVIFASVIDHDIYILACYMIYGVLPSPSALLFEISFLEDFESSMEGFLTQSYTPNCELIDESSQYYCISCTPLIGDSQRKCLYLIGGNDYHGDFRNNGNDVLSCFSLSKTGESEKKVFCYRSERRNPAIQSAAVWLEWFALLFYTGYERLCNDVRVGGASSQQLFRRHWDVALWRRTNCMEQYREGKRNVYNAWNSDRRKEEYASTKKDISTFRNGRESKREDINDVLKYDPENSNKNQSCSKCKSKERGDYGERYVQNCRYCDRLLGLFSACTGHAESYLFVCVELCESIWMGYCVCVRKSPSNSQPSMDISQSNPLEWKGVSNPKFDQLFLVRCIFNWIWSVFQRERSKDSRNVVRTKERSYKCIGSKSYLERYINMEGYSKRKTFNYLYGIKGSFKLDPERKLQKPYHEQINSINLENYIR</sequence>
<dbReference type="VEuPathDB" id="AmoebaDB:FDP41_002576"/>
<proteinExistence type="predicted"/>
<gene>
    <name evidence="1" type="ORF">FDP41_002576</name>
</gene>
<dbReference type="OrthoDB" id="10617388at2759"/>
<evidence type="ECO:0000313" key="1">
    <source>
        <dbReference type="EMBL" id="KAF0978061.1"/>
    </source>
</evidence>
<name>A0A6A5BUH0_NAEFO</name>
<accession>A0A6A5BUH0</accession>
<protein>
    <submittedName>
        <fullName evidence="1">Uncharacterized protein</fullName>
    </submittedName>
</protein>
<reference evidence="1 2" key="1">
    <citation type="journal article" date="2019" name="Sci. Rep.">
        <title>Nanopore sequencing improves the draft genome of the human pathogenic amoeba Naegleria fowleri.</title>
        <authorList>
            <person name="Liechti N."/>
            <person name="Schurch N."/>
            <person name="Bruggmann R."/>
            <person name="Wittwer M."/>
        </authorList>
    </citation>
    <scope>NUCLEOTIDE SEQUENCE [LARGE SCALE GENOMIC DNA]</scope>
    <source>
        <strain evidence="1 2">ATCC 30894</strain>
    </source>
</reference>